<feature type="compositionally biased region" description="Basic and acidic residues" evidence="1">
    <location>
        <begin position="1"/>
        <end position="11"/>
    </location>
</feature>
<feature type="compositionally biased region" description="Basic and acidic residues" evidence="1">
    <location>
        <begin position="803"/>
        <end position="812"/>
    </location>
</feature>
<evidence type="ECO:0000313" key="3">
    <source>
        <dbReference type="Proteomes" id="UP000530660"/>
    </source>
</evidence>
<feature type="region of interest" description="Disordered" evidence="1">
    <location>
        <begin position="433"/>
        <end position="524"/>
    </location>
</feature>
<proteinExistence type="predicted"/>
<protein>
    <submittedName>
        <fullName evidence="2">Uncharacterized protein</fullName>
    </submittedName>
</protein>
<feature type="compositionally biased region" description="Polar residues" evidence="1">
    <location>
        <begin position="338"/>
        <end position="355"/>
    </location>
</feature>
<comment type="caution">
    <text evidence="2">The sequence shown here is derived from an EMBL/GenBank/DDBJ whole genome shotgun (WGS) entry which is preliminary data.</text>
</comment>
<feature type="compositionally biased region" description="Polar residues" evidence="1">
    <location>
        <begin position="310"/>
        <end position="321"/>
    </location>
</feature>
<keyword evidence="3" id="KW-1185">Reference proteome</keyword>
<feature type="region of interest" description="Disordered" evidence="1">
    <location>
        <begin position="310"/>
        <end position="356"/>
    </location>
</feature>
<feature type="compositionally biased region" description="Basic and acidic residues" evidence="1">
    <location>
        <begin position="446"/>
        <end position="458"/>
    </location>
</feature>
<feature type="region of interest" description="Disordered" evidence="1">
    <location>
        <begin position="388"/>
        <end position="410"/>
    </location>
</feature>
<feature type="compositionally biased region" description="Basic and acidic residues" evidence="1">
    <location>
        <begin position="509"/>
        <end position="524"/>
    </location>
</feature>
<organism evidence="2 3">
    <name type="scientific">Cyanidiococcus yangmingshanensis</name>
    <dbReference type="NCBI Taxonomy" id="2690220"/>
    <lineage>
        <taxon>Eukaryota</taxon>
        <taxon>Rhodophyta</taxon>
        <taxon>Bangiophyceae</taxon>
        <taxon>Cyanidiales</taxon>
        <taxon>Cyanidiaceae</taxon>
        <taxon>Cyanidiococcus</taxon>
    </lineage>
</organism>
<evidence type="ECO:0000256" key="1">
    <source>
        <dbReference type="SAM" id="MobiDB-lite"/>
    </source>
</evidence>
<name>A0A7J7ILJ5_9RHOD</name>
<evidence type="ECO:0000313" key="2">
    <source>
        <dbReference type="EMBL" id="KAF6003973.1"/>
    </source>
</evidence>
<dbReference type="OrthoDB" id="10571074at2759"/>
<feature type="compositionally biased region" description="Polar residues" evidence="1">
    <location>
        <begin position="50"/>
        <end position="71"/>
    </location>
</feature>
<feature type="compositionally biased region" description="Pro residues" evidence="1">
    <location>
        <begin position="820"/>
        <end position="831"/>
    </location>
</feature>
<reference evidence="2 3" key="1">
    <citation type="journal article" date="2020" name="J. Phycol.">
        <title>Comparative genome analysis reveals Cyanidiococcus gen. nov., a new extremophilic red algal genus sister to Cyanidioschyzon (Cyanidioschyzonaceae, Rhodophyta).</title>
        <authorList>
            <person name="Liu S.-L."/>
            <person name="Chiang Y.-R."/>
            <person name="Yoon H.S."/>
            <person name="Fu H.-Y."/>
        </authorList>
    </citation>
    <scope>NUCLEOTIDE SEQUENCE [LARGE SCALE GENOMIC DNA]</scope>
    <source>
        <strain evidence="2 3">THAL066</strain>
    </source>
</reference>
<dbReference type="AlphaFoldDB" id="A0A7J7ILJ5"/>
<feature type="region of interest" description="Disordered" evidence="1">
    <location>
        <begin position="1"/>
        <end position="150"/>
    </location>
</feature>
<dbReference type="EMBL" id="VWRR01000005">
    <property type="protein sequence ID" value="KAF6003973.1"/>
    <property type="molecule type" value="Genomic_DNA"/>
</dbReference>
<sequence>MNKQRFQKELETIAGAVPPQQEYSQKNVGLPGKDAAEVTKSVPTRASEPEANSSTSVAAESMNHSTGTGDESQGEETSDSKPSAAALALDKRRKRRSGRARKKPLWRKSDSAAGNQPVATTLRDTKSLHETSPGELLSSGPSWRPPPLSKRERSENFFFSALNEIRNAEDRTVLFLDVSHCGVSNRKAKTLGMVIGEAARKRQLGGIALDLGRNPLNAGSIAAFVDALLGAHERPDSKALDGLFTVLDFSECDLFDDAKSANTECDHLVATHLLRLLRSPACSALVRCVLDGSRGLSAESAVRLLQAFTEQAPDQTRPGQNEQHEPQSRRRTGRGSSQATLSATTGKAGNSSQSDLGAPRHILQIHNIYPESTIRALWETAQRMEAEAVADSAGTPERSSKGSIRISQEESRLVMTPGCGFWVIHTDMPRLDASSEDVDHGSLVSDAERASRHAESPTRKRLSPAPSSDDEATEPSEERSASIVLQDGAFATANMRSGSSVESKDDDIDQRRNEGVACGNHDEHGRYDELETVEDSEEVYDFQQLFEALEQVQDIDKESAVRLEVNEHLESLVSALDRLLGLEQNTSAGAFEMPYSPLGLGPRNASNLQSIPNRHERSSNGSLNLSAGLAGNLLAEEVSPAVLQPEPCRPRLAYDFESAEHQLPFLLRVLATNLSVLERGIVTLPEPLPRENQMGILIERPASLTRYRYVCLLQRLVQARRAGIDLALISSQVLLFALTMFVDHPWSNCIHAVLLSIVEHASEQDRWLHSAAPNIHKPHPGAQLFSQIWFGDAHALSLPSERSTGDHPEDAKCSVVECSPSPPPPSPPPNDVPRCTVLQAIYRGVCTDAEWCSRQQQHHHDHQPSEDVSSYTLRAANAGHSSGTHALSGVLSGDASRSLLSRMCTSSRPSRQTHIISSF</sequence>
<gene>
    <name evidence="2" type="ORF">F1559_004537</name>
</gene>
<accession>A0A7J7ILJ5</accession>
<feature type="compositionally biased region" description="Basic residues" evidence="1">
    <location>
        <begin position="91"/>
        <end position="106"/>
    </location>
</feature>
<dbReference type="Proteomes" id="UP000530660">
    <property type="component" value="Unassembled WGS sequence"/>
</dbReference>
<feature type="region of interest" description="Disordered" evidence="1">
    <location>
        <begin position="800"/>
        <end position="832"/>
    </location>
</feature>